<dbReference type="EMBL" id="JAIRAU010000019">
    <property type="protein sequence ID" value="MBZ5710711.1"/>
    <property type="molecule type" value="Genomic_DNA"/>
</dbReference>
<name>A0ABS7TRA5_9BACT</name>
<gene>
    <name evidence="1" type="ORF">K7C98_15725</name>
</gene>
<evidence type="ECO:0000313" key="2">
    <source>
        <dbReference type="Proteomes" id="UP001139031"/>
    </source>
</evidence>
<dbReference type="RefSeq" id="WP_224192481.1">
    <property type="nucleotide sequence ID" value="NZ_JAIRAU010000019.1"/>
</dbReference>
<sequence>MPDIGDAEKAPWVGACHDLLRQLAEDSDHPAPSLRLAMFLAKMFPQRDAAAHVQRAIDRTNGQTLALQVWLLRNLIPYYMVAGESEEADDRARQLYALTQAHPDVGDMLNETGDGAHVHPLVGAVWECI</sequence>
<protein>
    <submittedName>
        <fullName evidence="1">Uncharacterized protein</fullName>
    </submittedName>
</protein>
<keyword evidence="2" id="KW-1185">Reference proteome</keyword>
<comment type="caution">
    <text evidence="1">The sequence shown here is derived from an EMBL/GenBank/DDBJ whole genome shotgun (WGS) entry which is preliminary data.</text>
</comment>
<accession>A0ABS7TRA5</accession>
<reference evidence="1" key="1">
    <citation type="submission" date="2021-08" db="EMBL/GenBank/DDBJ databases">
        <authorList>
            <person name="Stevens D.C."/>
        </authorList>
    </citation>
    <scope>NUCLEOTIDE SEQUENCE</scope>
    <source>
        <strain evidence="1">DSM 53165</strain>
    </source>
</reference>
<dbReference type="Proteomes" id="UP001139031">
    <property type="component" value="Unassembled WGS sequence"/>
</dbReference>
<evidence type="ECO:0000313" key="1">
    <source>
        <dbReference type="EMBL" id="MBZ5710711.1"/>
    </source>
</evidence>
<organism evidence="1 2">
    <name type="scientific">Nannocystis pusilla</name>
    <dbReference type="NCBI Taxonomy" id="889268"/>
    <lineage>
        <taxon>Bacteria</taxon>
        <taxon>Pseudomonadati</taxon>
        <taxon>Myxococcota</taxon>
        <taxon>Polyangia</taxon>
        <taxon>Nannocystales</taxon>
        <taxon>Nannocystaceae</taxon>
        <taxon>Nannocystis</taxon>
    </lineage>
</organism>
<proteinExistence type="predicted"/>